<dbReference type="CDD" id="cd01667">
    <property type="entry name" value="TGS_ThrRS"/>
    <property type="match status" value="1"/>
</dbReference>
<gene>
    <name evidence="9" type="ORF">GDO78_016206</name>
</gene>
<evidence type="ECO:0000256" key="4">
    <source>
        <dbReference type="ARBA" id="ARBA00023274"/>
    </source>
</evidence>
<proteinExistence type="inferred from homology"/>
<dbReference type="PANTHER" id="PTHR42753:SF9">
    <property type="entry name" value="LARGE RIBOSOMAL SUBUNIT PROTEIN ML39"/>
    <property type="match status" value="1"/>
</dbReference>
<evidence type="ECO:0000256" key="7">
    <source>
        <dbReference type="ARBA" id="ARBA00075914"/>
    </source>
</evidence>
<dbReference type="GO" id="GO:0005739">
    <property type="term" value="C:mitochondrion"/>
    <property type="evidence" value="ECO:0007669"/>
    <property type="project" value="UniProtKB-SubCell"/>
</dbReference>
<dbReference type="OrthoDB" id="5870821at2759"/>
<dbReference type="AlphaFoldDB" id="A0A8J6JSG0"/>
<feature type="region of interest" description="Disordered" evidence="8">
    <location>
        <begin position="224"/>
        <end position="244"/>
    </location>
</feature>
<dbReference type="SUPFAM" id="SSF55186">
    <property type="entry name" value="ThrRS/AlaRS common domain"/>
    <property type="match status" value="1"/>
</dbReference>
<dbReference type="GO" id="GO:1990904">
    <property type="term" value="C:ribonucleoprotein complex"/>
    <property type="evidence" value="ECO:0007669"/>
    <property type="project" value="UniProtKB-KW"/>
</dbReference>
<dbReference type="GO" id="GO:0000166">
    <property type="term" value="F:nucleotide binding"/>
    <property type="evidence" value="ECO:0007669"/>
    <property type="project" value="InterPro"/>
</dbReference>
<protein>
    <recommendedName>
        <fullName evidence="6">Large ribosomal subunit protein mL39</fullName>
    </recommendedName>
    <alternativeName>
        <fullName evidence="7">39S ribosomal protein L39, mitochondrial</fullName>
    </alternativeName>
</protein>
<organism evidence="9 10">
    <name type="scientific">Eleutherodactylus coqui</name>
    <name type="common">Puerto Rican coqui</name>
    <dbReference type="NCBI Taxonomy" id="57060"/>
    <lineage>
        <taxon>Eukaryota</taxon>
        <taxon>Metazoa</taxon>
        <taxon>Chordata</taxon>
        <taxon>Craniata</taxon>
        <taxon>Vertebrata</taxon>
        <taxon>Euteleostomi</taxon>
        <taxon>Amphibia</taxon>
        <taxon>Batrachia</taxon>
        <taxon>Anura</taxon>
        <taxon>Neobatrachia</taxon>
        <taxon>Hyloidea</taxon>
        <taxon>Eleutherodactylidae</taxon>
        <taxon>Eleutherodactylinae</taxon>
        <taxon>Eleutherodactylus</taxon>
        <taxon>Eleutherodactylus</taxon>
    </lineage>
</organism>
<dbReference type="GO" id="GO:0005840">
    <property type="term" value="C:ribosome"/>
    <property type="evidence" value="ECO:0007669"/>
    <property type="project" value="UniProtKB-KW"/>
</dbReference>
<dbReference type="GO" id="GO:0003723">
    <property type="term" value="F:RNA binding"/>
    <property type="evidence" value="ECO:0007669"/>
    <property type="project" value="TreeGrafter"/>
</dbReference>
<dbReference type="FunFam" id="3.30.980.10:FF:000006">
    <property type="entry name" value="39S ribosomal protein L39, mitochondrial"/>
    <property type="match status" value="1"/>
</dbReference>
<comment type="similarity">
    <text evidence="5">Belongs to the mitochondrion-specific ribosomal protein mL39 family.</text>
</comment>
<evidence type="ECO:0000256" key="5">
    <source>
        <dbReference type="ARBA" id="ARBA00061231"/>
    </source>
</evidence>
<evidence type="ECO:0000256" key="8">
    <source>
        <dbReference type="SAM" id="MobiDB-lite"/>
    </source>
</evidence>
<keyword evidence="2" id="KW-0689">Ribosomal protein</keyword>
<comment type="subcellular location">
    <subcellularLocation>
        <location evidence="1">Mitochondrion</location>
    </subcellularLocation>
</comment>
<evidence type="ECO:0000256" key="3">
    <source>
        <dbReference type="ARBA" id="ARBA00023128"/>
    </source>
</evidence>
<dbReference type="EMBL" id="WNTK01000199">
    <property type="protein sequence ID" value="KAG9470958.1"/>
    <property type="molecule type" value="Genomic_DNA"/>
</dbReference>
<evidence type="ECO:0000313" key="10">
    <source>
        <dbReference type="Proteomes" id="UP000770717"/>
    </source>
</evidence>
<dbReference type="Gene3D" id="3.10.20.30">
    <property type="match status" value="1"/>
</dbReference>
<evidence type="ECO:0000256" key="2">
    <source>
        <dbReference type="ARBA" id="ARBA00022980"/>
    </source>
</evidence>
<evidence type="ECO:0000256" key="1">
    <source>
        <dbReference type="ARBA" id="ARBA00004173"/>
    </source>
</evidence>
<comment type="caution">
    <text evidence="9">The sequence shown here is derived from an EMBL/GenBank/DDBJ whole genome shotgun (WGS) entry which is preliminary data.</text>
</comment>
<sequence>MAEWYCRRSVLAVVDGELWDMYKPLTKSCAIQFLTFTDEDPEEANKAYWRSCAAMLGHVLEQAFKDDYSVTLVRAPEIPVTSGAFCYDVVLDSRLDEWTPTKENLQSFTKDAIKLISKALPFECLEVEEKVAREIFQYNPYKLLMLEEKAAQHPQGKVTVHRFGEFVDLTEGPHMPSTGFCLQYEVTAHHPLSTISSEYVRRFQGLSLPRHLQAHHTAWNKLRVRAQKPVTEKPNQEPAPDAAV</sequence>
<evidence type="ECO:0000256" key="6">
    <source>
        <dbReference type="ARBA" id="ARBA00071662"/>
    </source>
</evidence>
<dbReference type="InterPro" id="IPR050062">
    <property type="entry name" value="Pro-tRNA_synthetase"/>
</dbReference>
<reference evidence="9" key="1">
    <citation type="thesis" date="2020" institute="ProQuest LLC" country="789 East Eisenhower Parkway, Ann Arbor, MI, USA">
        <title>Comparative Genomics and Chromosome Evolution.</title>
        <authorList>
            <person name="Mudd A.B."/>
        </authorList>
    </citation>
    <scope>NUCLEOTIDE SEQUENCE</scope>
    <source>
        <strain evidence="9">HN-11 Male</strain>
        <tissue evidence="9">Kidney and liver</tissue>
    </source>
</reference>
<dbReference type="InterPro" id="IPR018163">
    <property type="entry name" value="Thr/Ala-tRNA-synth_IIc_edit"/>
</dbReference>
<keyword evidence="4" id="KW-0687">Ribonucleoprotein</keyword>
<evidence type="ECO:0000313" key="9">
    <source>
        <dbReference type="EMBL" id="KAG9470958.1"/>
    </source>
</evidence>
<keyword evidence="3" id="KW-0496">Mitochondrion</keyword>
<dbReference type="InterPro" id="IPR012675">
    <property type="entry name" value="Beta-grasp_dom_sf"/>
</dbReference>
<keyword evidence="10" id="KW-1185">Reference proteome</keyword>
<dbReference type="Proteomes" id="UP000770717">
    <property type="component" value="Unassembled WGS sequence"/>
</dbReference>
<dbReference type="PANTHER" id="PTHR42753">
    <property type="entry name" value="MITOCHONDRIAL RIBOSOME PROTEIN L39/PROLYL-TRNA LIGASE FAMILY MEMBER"/>
    <property type="match status" value="1"/>
</dbReference>
<accession>A0A8J6JSG0</accession>
<name>A0A8J6JSG0_ELECQ</name>
<dbReference type="Gene3D" id="3.30.980.10">
    <property type="entry name" value="Threonyl-trna Synthetase, Chain A, domain 2"/>
    <property type="match status" value="1"/>
</dbReference>